<dbReference type="CDD" id="cd03499">
    <property type="entry name" value="SQR_TypeC_SdhC"/>
    <property type="match status" value="1"/>
</dbReference>
<dbReference type="AlphaFoldDB" id="A0A316UC51"/>
<protein>
    <submittedName>
        <fullName evidence="9">Cytochrome b560 subunit of succinate dehydrogenase</fullName>
    </submittedName>
</protein>
<dbReference type="PROSITE" id="PS01001">
    <property type="entry name" value="SDH_CYT_2"/>
    <property type="match status" value="1"/>
</dbReference>
<dbReference type="PANTHER" id="PTHR10978">
    <property type="entry name" value="SUCCINATE DEHYDROGENASE CYTOCHROME B560 SUBUNIT"/>
    <property type="match status" value="1"/>
</dbReference>
<evidence type="ECO:0000256" key="6">
    <source>
        <dbReference type="ARBA" id="ARBA00023004"/>
    </source>
</evidence>
<dbReference type="NCBIfam" id="TIGR02970">
    <property type="entry name" value="succ_dehyd_cytB"/>
    <property type="match status" value="1"/>
</dbReference>
<dbReference type="STRING" id="1684307.A0A316UC51"/>
<dbReference type="InterPro" id="IPR018495">
    <property type="entry name" value="Succ_DH_cyt_bsu_CS"/>
</dbReference>
<keyword evidence="5" id="KW-1133">Transmembrane helix</keyword>
<organism evidence="9 10">
    <name type="scientific">Pseudomicrostroma glucosiphilum</name>
    <dbReference type="NCBI Taxonomy" id="1684307"/>
    <lineage>
        <taxon>Eukaryota</taxon>
        <taxon>Fungi</taxon>
        <taxon>Dikarya</taxon>
        <taxon>Basidiomycota</taxon>
        <taxon>Ustilaginomycotina</taxon>
        <taxon>Exobasidiomycetes</taxon>
        <taxon>Microstromatales</taxon>
        <taxon>Microstromatales incertae sedis</taxon>
        <taxon>Pseudomicrostroma</taxon>
    </lineage>
</organism>
<dbReference type="GeneID" id="37011578"/>
<keyword evidence="7" id="KW-0472">Membrane</keyword>
<accession>A0A316UC51</accession>
<dbReference type="GO" id="GO:0046872">
    <property type="term" value="F:metal ion binding"/>
    <property type="evidence" value="ECO:0007669"/>
    <property type="project" value="UniProtKB-KW"/>
</dbReference>
<keyword evidence="6 8" id="KW-0408">Iron</keyword>
<dbReference type="InterPro" id="IPR034804">
    <property type="entry name" value="SQR/QFR_C/D"/>
</dbReference>
<dbReference type="PANTHER" id="PTHR10978:SF5">
    <property type="entry name" value="SUCCINATE DEHYDROGENASE CYTOCHROME B560 SUBUNIT, MITOCHONDRIAL"/>
    <property type="match status" value="1"/>
</dbReference>
<dbReference type="GO" id="GO:0006099">
    <property type="term" value="P:tricarboxylic acid cycle"/>
    <property type="evidence" value="ECO:0007669"/>
    <property type="project" value="InterPro"/>
</dbReference>
<keyword evidence="10" id="KW-1185">Reference proteome</keyword>
<feature type="binding site" description="axial binding residue" evidence="8">
    <location>
        <position position="102"/>
    </location>
    <ligand>
        <name>heme</name>
        <dbReference type="ChEBI" id="CHEBI:30413"/>
        <note>ligand shared with second transmembrane subunit</note>
    </ligand>
    <ligandPart>
        <name>Fe</name>
        <dbReference type="ChEBI" id="CHEBI:18248"/>
    </ligandPart>
</feature>
<dbReference type="PIRSF" id="PIRSF000178">
    <property type="entry name" value="SDH_cyt_b560"/>
    <property type="match status" value="1"/>
</dbReference>
<evidence type="ECO:0000256" key="1">
    <source>
        <dbReference type="ARBA" id="ARBA00004141"/>
    </source>
</evidence>
<keyword evidence="4 8" id="KW-0479">Metal-binding</keyword>
<dbReference type="OrthoDB" id="588261at2759"/>
<comment type="cofactor">
    <cofactor evidence="8">
        <name>heme</name>
        <dbReference type="ChEBI" id="CHEBI:30413"/>
    </cofactor>
    <text evidence="8">The heme is bound between the two transmembrane subunits.</text>
</comment>
<reference evidence="9 10" key="1">
    <citation type="journal article" date="2018" name="Mol. Biol. Evol.">
        <title>Broad Genomic Sampling Reveals a Smut Pathogenic Ancestry of the Fungal Clade Ustilaginomycotina.</title>
        <authorList>
            <person name="Kijpornyongpan T."/>
            <person name="Mondo S.J."/>
            <person name="Barry K."/>
            <person name="Sandor L."/>
            <person name="Lee J."/>
            <person name="Lipzen A."/>
            <person name="Pangilinan J."/>
            <person name="LaButti K."/>
            <person name="Hainaut M."/>
            <person name="Henrissat B."/>
            <person name="Grigoriev I.V."/>
            <person name="Spatafora J.W."/>
            <person name="Aime M.C."/>
        </authorList>
    </citation>
    <scope>NUCLEOTIDE SEQUENCE [LARGE SCALE GENOMIC DNA]</scope>
    <source>
        <strain evidence="9 10">MCA 4718</strain>
    </source>
</reference>
<evidence type="ECO:0000256" key="4">
    <source>
        <dbReference type="ARBA" id="ARBA00022723"/>
    </source>
</evidence>
<dbReference type="Proteomes" id="UP000245942">
    <property type="component" value="Unassembled WGS sequence"/>
</dbReference>
<keyword evidence="2 8" id="KW-0349">Heme</keyword>
<dbReference type="Pfam" id="PF01127">
    <property type="entry name" value="Sdh_cyt"/>
    <property type="match status" value="1"/>
</dbReference>
<keyword evidence="3" id="KW-0812">Transmembrane</keyword>
<dbReference type="InterPro" id="IPR000701">
    <property type="entry name" value="SuccDH_FuR_B_TM-su"/>
</dbReference>
<evidence type="ECO:0000256" key="3">
    <source>
        <dbReference type="ARBA" id="ARBA00022692"/>
    </source>
</evidence>
<feature type="non-terminal residue" evidence="9">
    <location>
        <position position="1"/>
    </location>
</feature>
<dbReference type="SUPFAM" id="SSF81343">
    <property type="entry name" value="Fumarate reductase respiratory complex transmembrane subunits"/>
    <property type="match status" value="1"/>
</dbReference>
<evidence type="ECO:0000256" key="8">
    <source>
        <dbReference type="PIRSR" id="PIRSR000178-1"/>
    </source>
</evidence>
<name>A0A316UC51_9BASI</name>
<dbReference type="GO" id="GO:0016020">
    <property type="term" value="C:membrane"/>
    <property type="evidence" value="ECO:0007669"/>
    <property type="project" value="UniProtKB-SubCell"/>
</dbReference>
<proteinExistence type="predicted"/>
<evidence type="ECO:0000313" key="9">
    <source>
        <dbReference type="EMBL" id="PWN22448.1"/>
    </source>
</evidence>
<sequence length="144" mass="15661">TVKMTADENLEMLNKQRSVRPNSPHFTIYQPQLTWLGSIANRITGVGLSVGLYAYGLAYISLPLMGYGDLVSSAYLTSLAASAPFWLKLSIKAPIAAAFNYHTFNGLRHLGWDRGYFISVKGCYQSGYAVFAATALATVGLCLI</sequence>
<evidence type="ECO:0000256" key="7">
    <source>
        <dbReference type="ARBA" id="ARBA00023136"/>
    </source>
</evidence>
<evidence type="ECO:0000256" key="5">
    <source>
        <dbReference type="ARBA" id="ARBA00022989"/>
    </source>
</evidence>
<feature type="non-terminal residue" evidence="9">
    <location>
        <position position="144"/>
    </location>
</feature>
<comment type="subcellular location">
    <subcellularLocation>
        <location evidence="1">Membrane</location>
        <topology evidence="1">Multi-pass membrane protein</topology>
    </subcellularLocation>
</comment>
<dbReference type="InterPro" id="IPR014314">
    <property type="entry name" value="Succ_DH_cytb556"/>
</dbReference>
<dbReference type="GO" id="GO:0009055">
    <property type="term" value="F:electron transfer activity"/>
    <property type="evidence" value="ECO:0007669"/>
    <property type="project" value="InterPro"/>
</dbReference>
<evidence type="ECO:0000313" key="10">
    <source>
        <dbReference type="Proteomes" id="UP000245942"/>
    </source>
</evidence>
<dbReference type="EMBL" id="KZ819323">
    <property type="protein sequence ID" value="PWN22448.1"/>
    <property type="molecule type" value="Genomic_DNA"/>
</dbReference>
<dbReference type="GO" id="GO:0006121">
    <property type="term" value="P:mitochondrial electron transport, succinate to ubiquinone"/>
    <property type="evidence" value="ECO:0007669"/>
    <property type="project" value="TreeGrafter"/>
</dbReference>
<dbReference type="Gene3D" id="1.20.1300.10">
    <property type="entry name" value="Fumarate reductase/succinate dehydrogenase, transmembrane subunit"/>
    <property type="match status" value="1"/>
</dbReference>
<dbReference type="RefSeq" id="XP_025349608.1">
    <property type="nucleotide sequence ID" value="XM_025489844.1"/>
</dbReference>
<gene>
    <name evidence="9" type="ORF">BCV69DRAFT_232650</name>
</gene>
<dbReference type="GO" id="GO:0005739">
    <property type="term" value="C:mitochondrion"/>
    <property type="evidence" value="ECO:0007669"/>
    <property type="project" value="GOC"/>
</dbReference>
<evidence type="ECO:0000256" key="2">
    <source>
        <dbReference type="ARBA" id="ARBA00022617"/>
    </source>
</evidence>